<reference evidence="3" key="1">
    <citation type="submission" date="2019-04" db="EMBL/GenBank/DDBJ databases">
        <title>Microviridin 1777: A Toxic Chymotrypsin Inhibitor Discovered by a Metabologenomic Approach.</title>
        <authorList>
            <person name="Sieber S."/>
            <person name="Grendelmeier S.M."/>
            <person name="Harris L.A."/>
            <person name="Mitchell D.A."/>
            <person name="Gademann K."/>
        </authorList>
    </citation>
    <scope>NUCLEOTIDE SEQUENCE [LARGE SCALE GENOMIC DNA]</scope>
    <source>
        <strain evidence="3">EAWAG127a</strain>
    </source>
</reference>
<gene>
    <name evidence="2" type="ORF">EZJ55_10355</name>
</gene>
<feature type="compositionally biased region" description="Pro residues" evidence="1">
    <location>
        <begin position="29"/>
        <end position="38"/>
    </location>
</feature>
<comment type="caution">
    <text evidence="2">The sequence shown here is derived from an EMBL/GenBank/DDBJ whole genome shotgun (WGS) entry which is preliminary data.</text>
</comment>
<feature type="region of interest" description="Disordered" evidence="1">
    <location>
        <begin position="29"/>
        <end position="59"/>
    </location>
</feature>
<dbReference type="Proteomes" id="UP000325636">
    <property type="component" value="Unassembled WGS sequence"/>
</dbReference>
<sequence length="59" mass="6920">MKKIHQLPSGVRRLFLFILRRSHLWHTPHPTPAIPMPSPKRGIHKTNAPNLVRLRGRKE</sequence>
<protein>
    <submittedName>
        <fullName evidence="2">Uncharacterized protein</fullName>
    </submittedName>
</protein>
<name>A0A5J5LU58_MICAE</name>
<evidence type="ECO:0000313" key="3">
    <source>
        <dbReference type="Proteomes" id="UP000325636"/>
    </source>
</evidence>
<evidence type="ECO:0000313" key="2">
    <source>
        <dbReference type="EMBL" id="KAB0240915.1"/>
    </source>
</evidence>
<dbReference type="EMBL" id="SRLN01000012">
    <property type="protein sequence ID" value="KAB0240915.1"/>
    <property type="molecule type" value="Genomic_DNA"/>
</dbReference>
<dbReference type="AlphaFoldDB" id="A0A5J5LU58"/>
<accession>A0A5J5LU58</accession>
<organism evidence="2 3">
    <name type="scientific">Microcystis aeruginosa EAWAG127a</name>
    <dbReference type="NCBI Taxonomy" id="2529855"/>
    <lineage>
        <taxon>Bacteria</taxon>
        <taxon>Bacillati</taxon>
        <taxon>Cyanobacteriota</taxon>
        <taxon>Cyanophyceae</taxon>
        <taxon>Oscillatoriophycideae</taxon>
        <taxon>Chroococcales</taxon>
        <taxon>Microcystaceae</taxon>
        <taxon>Microcystis</taxon>
    </lineage>
</organism>
<proteinExistence type="predicted"/>
<evidence type="ECO:0000256" key="1">
    <source>
        <dbReference type="SAM" id="MobiDB-lite"/>
    </source>
</evidence>